<sequence length="39" mass="4412">MRILSKAFTRFLQAQVIDSDLVHERLITRREAAELAAAA</sequence>
<proteinExistence type="predicted"/>
<dbReference type="Proteomes" id="UP001321498">
    <property type="component" value="Chromosome"/>
</dbReference>
<name>A0ABM8GCJ4_9MICO</name>
<keyword evidence="2" id="KW-1185">Reference proteome</keyword>
<dbReference type="EMBL" id="AP027731">
    <property type="protein sequence ID" value="BDZ45967.1"/>
    <property type="molecule type" value="Genomic_DNA"/>
</dbReference>
<protein>
    <submittedName>
        <fullName evidence="1">Uncharacterized protein</fullName>
    </submittedName>
</protein>
<accession>A0ABM8GCJ4</accession>
<reference evidence="2" key="1">
    <citation type="journal article" date="2019" name="Int. J. Syst. Evol. Microbiol.">
        <title>The Global Catalogue of Microorganisms (GCM) 10K type strain sequencing project: providing services to taxonomists for standard genome sequencing and annotation.</title>
        <authorList>
            <consortium name="The Broad Institute Genomics Platform"/>
            <consortium name="The Broad Institute Genome Sequencing Center for Infectious Disease"/>
            <person name="Wu L."/>
            <person name="Ma J."/>
        </authorList>
    </citation>
    <scope>NUCLEOTIDE SEQUENCE [LARGE SCALE GENOMIC DNA]</scope>
    <source>
        <strain evidence="2">NBRC 108725</strain>
    </source>
</reference>
<evidence type="ECO:0000313" key="1">
    <source>
        <dbReference type="EMBL" id="BDZ45967.1"/>
    </source>
</evidence>
<organism evidence="1 2">
    <name type="scientific">Naasia aerilata</name>
    <dbReference type="NCBI Taxonomy" id="1162966"/>
    <lineage>
        <taxon>Bacteria</taxon>
        <taxon>Bacillati</taxon>
        <taxon>Actinomycetota</taxon>
        <taxon>Actinomycetes</taxon>
        <taxon>Micrococcales</taxon>
        <taxon>Microbacteriaceae</taxon>
        <taxon>Naasia</taxon>
    </lineage>
</organism>
<gene>
    <name evidence="1" type="ORF">GCM10025866_18760</name>
</gene>
<evidence type="ECO:0000313" key="2">
    <source>
        <dbReference type="Proteomes" id="UP001321498"/>
    </source>
</evidence>